<dbReference type="Pfam" id="PF01590">
    <property type="entry name" value="GAF"/>
    <property type="match status" value="1"/>
</dbReference>
<dbReference type="SMART" id="SM00388">
    <property type="entry name" value="HisKA"/>
    <property type="match status" value="1"/>
</dbReference>
<dbReference type="Proteomes" id="UP000177987">
    <property type="component" value="Unassembled WGS sequence"/>
</dbReference>
<dbReference type="GO" id="GO:0005886">
    <property type="term" value="C:plasma membrane"/>
    <property type="evidence" value="ECO:0007669"/>
    <property type="project" value="TreeGrafter"/>
</dbReference>
<evidence type="ECO:0000256" key="3">
    <source>
        <dbReference type="ARBA" id="ARBA00022553"/>
    </source>
</evidence>
<keyword evidence="4" id="KW-0808">Transferase</keyword>
<dbReference type="PROSITE" id="PS50109">
    <property type="entry name" value="HIS_KIN"/>
    <property type="match status" value="1"/>
</dbReference>
<evidence type="ECO:0000256" key="4">
    <source>
        <dbReference type="ARBA" id="ARBA00022679"/>
    </source>
</evidence>
<keyword evidence="3" id="KW-0597">Phosphoprotein</keyword>
<keyword evidence="6" id="KW-1133">Transmembrane helix</keyword>
<dbReference type="PROSITE" id="PS50112">
    <property type="entry name" value="PAS"/>
    <property type="match status" value="1"/>
</dbReference>
<dbReference type="InterPro" id="IPR000014">
    <property type="entry name" value="PAS"/>
</dbReference>
<comment type="catalytic activity">
    <reaction evidence="1">
        <text>ATP + protein L-histidine = ADP + protein N-phospho-L-histidine.</text>
        <dbReference type="EC" id="2.7.13.3"/>
    </reaction>
</comment>
<dbReference type="Pfam" id="PF00512">
    <property type="entry name" value="HisKA"/>
    <property type="match status" value="1"/>
</dbReference>
<dbReference type="Gene3D" id="3.30.565.10">
    <property type="entry name" value="Histidine kinase-like ATPase, C-terminal domain"/>
    <property type="match status" value="1"/>
</dbReference>
<dbReference type="Pfam" id="PF13188">
    <property type="entry name" value="PAS_8"/>
    <property type="match status" value="1"/>
</dbReference>
<dbReference type="Gene3D" id="3.30.450.20">
    <property type="entry name" value="PAS domain"/>
    <property type="match status" value="1"/>
</dbReference>
<evidence type="ECO:0000256" key="2">
    <source>
        <dbReference type="ARBA" id="ARBA00012438"/>
    </source>
</evidence>
<evidence type="ECO:0000256" key="5">
    <source>
        <dbReference type="ARBA" id="ARBA00022777"/>
    </source>
</evidence>
<dbReference type="GO" id="GO:0009927">
    <property type="term" value="F:histidine phosphotransfer kinase activity"/>
    <property type="evidence" value="ECO:0007669"/>
    <property type="project" value="TreeGrafter"/>
</dbReference>
<dbReference type="PRINTS" id="PR00344">
    <property type="entry name" value="BCTRLSENSOR"/>
</dbReference>
<dbReference type="InterPro" id="IPR004358">
    <property type="entry name" value="Sig_transdc_His_kin-like_C"/>
</dbReference>
<protein>
    <recommendedName>
        <fullName evidence="2">histidine kinase</fullName>
        <ecNumber evidence="2">2.7.13.3</ecNumber>
    </recommendedName>
</protein>
<evidence type="ECO:0000313" key="9">
    <source>
        <dbReference type="EMBL" id="OHA83505.1"/>
    </source>
</evidence>
<reference evidence="9 10" key="1">
    <citation type="journal article" date="2016" name="Nat. Commun.">
        <title>Thousands of microbial genomes shed light on interconnected biogeochemical processes in an aquifer system.</title>
        <authorList>
            <person name="Anantharaman K."/>
            <person name="Brown C.T."/>
            <person name="Hug L.A."/>
            <person name="Sharon I."/>
            <person name="Castelle C.J."/>
            <person name="Probst A.J."/>
            <person name="Thomas B.C."/>
            <person name="Singh A."/>
            <person name="Wilkins M.J."/>
            <person name="Karaoz U."/>
            <person name="Brodie E.L."/>
            <person name="Williams K.H."/>
            <person name="Hubbard S.S."/>
            <person name="Banfield J.F."/>
        </authorList>
    </citation>
    <scope>NUCLEOTIDE SEQUENCE [LARGE SCALE GENOMIC DNA]</scope>
</reference>
<dbReference type="Gene3D" id="3.30.450.40">
    <property type="match status" value="1"/>
</dbReference>
<gene>
    <name evidence="9" type="ORF">A2937_00140</name>
</gene>
<dbReference type="CDD" id="cd00082">
    <property type="entry name" value="HisKA"/>
    <property type="match status" value="1"/>
</dbReference>
<dbReference type="AlphaFoldDB" id="A0A1G2SEU2"/>
<dbReference type="SUPFAM" id="SSF47384">
    <property type="entry name" value="Homodimeric domain of signal transducing histidine kinase"/>
    <property type="match status" value="1"/>
</dbReference>
<dbReference type="GO" id="GO:0000155">
    <property type="term" value="F:phosphorelay sensor kinase activity"/>
    <property type="evidence" value="ECO:0007669"/>
    <property type="project" value="InterPro"/>
</dbReference>
<dbReference type="PANTHER" id="PTHR43047:SF72">
    <property type="entry name" value="OSMOSENSING HISTIDINE PROTEIN KINASE SLN1"/>
    <property type="match status" value="1"/>
</dbReference>
<evidence type="ECO:0000259" key="8">
    <source>
        <dbReference type="PROSITE" id="PS50112"/>
    </source>
</evidence>
<evidence type="ECO:0000259" key="7">
    <source>
        <dbReference type="PROSITE" id="PS50109"/>
    </source>
</evidence>
<dbReference type="InterPro" id="IPR003661">
    <property type="entry name" value="HisK_dim/P_dom"/>
</dbReference>
<dbReference type="InterPro" id="IPR036890">
    <property type="entry name" value="HATPase_C_sf"/>
</dbReference>
<sequence length="588" mass="64648">MFPRELLPLAVGLIGLYVIVVALSYWWARRVRREIEAKEREIKHRLYEIAILKEISDRTGYSLNIQKILDVIAGSLRQFIEYSAASYMLLEPSKIIFKADLDQSVSPQFIKDIRGRMLGSLEALLGRPLADMQIEETLTGAIMLDDVDELVQSFFNIPLVIGGQLVGVLTIAHTKAGLYKEEEMAILYKIVNQASQAVTSLGEVVKTEQGKIIAMLESMVEGVVMTDRDYHIVAMNPSARAIVGYTPTGEPTMFDIVEKFKNIFNLQEKLEESIKLDKMITLDGAVLGDKYYQILLSPVKSNQGAMKGQVLGGVIIFHDITHEKEAEKMRSDFTSMMVHELRSPLGNIKKIGELMKSSKILEDKEASTEYAGMLYDSSSSMLDLVNDLLDVSKLEAGKFEVDRQPGNIKELLVERVKFFDTTARDASVALKISLGEGVPDVVSMDTKRTAQIVNNLLSNALKYTPKGGTVTAECFLHTQGTEIGAEALRFGMPWFAESAEKSTANLAKSVVVAVTDTGEGISLENVGKLWNKFTQFTSTARKGAEHKGTGLGLVIVKGIVEAHGGTVGVGSKLGSGSTFYFTLPLEVV</sequence>
<dbReference type="PANTHER" id="PTHR43047">
    <property type="entry name" value="TWO-COMPONENT HISTIDINE PROTEIN KINASE"/>
    <property type="match status" value="1"/>
</dbReference>
<dbReference type="SUPFAM" id="SSF55781">
    <property type="entry name" value="GAF domain-like"/>
    <property type="match status" value="1"/>
</dbReference>
<evidence type="ECO:0000256" key="6">
    <source>
        <dbReference type="SAM" id="Phobius"/>
    </source>
</evidence>
<accession>A0A1G2SEU2</accession>
<dbReference type="InterPro" id="IPR005467">
    <property type="entry name" value="His_kinase_dom"/>
</dbReference>
<keyword evidence="5" id="KW-0418">Kinase</keyword>
<keyword evidence="6" id="KW-0472">Membrane</keyword>
<feature type="domain" description="PAS" evidence="8">
    <location>
        <begin position="208"/>
        <end position="247"/>
    </location>
</feature>
<organism evidence="9 10">
    <name type="scientific">Candidatus Yonathbacteria bacterium RIFCSPLOWO2_01_FULL_47_33b</name>
    <dbReference type="NCBI Taxonomy" id="1802727"/>
    <lineage>
        <taxon>Bacteria</taxon>
        <taxon>Candidatus Yonathiibacteriota</taxon>
    </lineage>
</organism>
<proteinExistence type="predicted"/>
<dbReference type="SUPFAM" id="SSF55874">
    <property type="entry name" value="ATPase domain of HSP90 chaperone/DNA topoisomerase II/histidine kinase"/>
    <property type="match status" value="1"/>
</dbReference>
<dbReference type="InterPro" id="IPR003594">
    <property type="entry name" value="HATPase_dom"/>
</dbReference>
<dbReference type="SUPFAM" id="SSF55785">
    <property type="entry name" value="PYP-like sensor domain (PAS domain)"/>
    <property type="match status" value="1"/>
</dbReference>
<dbReference type="Gene3D" id="1.10.287.130">
    <property type="match status" value="1"/>
</dbReference>
<feature type="transmembrane region" description="Helical" evidence="6">
    <location>
        <begin position="6"/>
        <end position="28"/>
    </location>
</feature>
<dbReference type="EMBL" id="MHUW01000016">
    <property type="protein sequence ID" value="OHA83505.1"/>
    <property type="molecule type" value="Genomic_DNA"/>
</dbReference>
<keyword evidence="6" id="KW-0812">Transmembrane</keyword>
<feature type="domain" description="Histidine kinase" evidence="7">
    <location>
        <begin position="336"/>
        <end position="587"/>
    </location>
</feature>
<dbReference type="STRING" id="1802727.A2937_00140"/>
<dbReference type="EC" id="2.7.13.3" evidence="2"/>
<name>A0A1G2SEU2_9BACT</name>
<dbReference type="InterPro" id="IPR003018">
    <property type="entry name" value="GAF"/>
</dbReference>
<evidence type="ECO:0000256" key="1">
    <source>
        <dbReference type="ARBA" id="ARBA00000085"/>
    </source>
</evidence>
<dbReference type="SMART" id="SM00387">
    <property type="entry name" value="HATPase_c"/>
    <property type="match status" value="1"/>
</dbReference>
<dbReference type="Pfam" id="PF02518">
    <property type="entry name" value="HATPase_c"/>
    <property type="match status" value="1"/>
</dbReference>
<dbReference type="InterPro" id="IPR029016">
    <property type="entry name" value="GAF-like_dom_sf"/>
</dbReference>
<dbReference type="InterPro" id="IPR035965">
    <property type="entry name" value="PAS-like_dom_sf"/>
</dbReference>
<comment type="caution">
    <text evidence="9">The sequence shown here is derived from an EMBL/GenBank/DDBJ whole genome shotgun (WGS) entry which is preliminary data.</text>
</comment>
<dbReference type="InterPro" id="IPR036097">
    <property type="entry name" value="HisK_dim/P_sf"/>
</dbReference>
<evidence type="ECO:0000313" key="10">
    <source>
        <dbReference type="Proteomes" id="UP000177987"/>
    </source>
</evidence>